<dbReference type="GO" id="GO:0003677">
    <property type="term" value="F:DNA binding"/>
    <property type="evidence" value="ECO:0007669"/>
    <property type="project" value="UniProtKB-UniRule"/>
</dbReference>
<dbReference type="EMBL" id="GG738861">
    <property type="protein sequence ID" value="EFC45812.1"/>
    <property type="molecule type" value="Genomic_DNA"/>
</dbReference>
<evidence type="ECO:0000256" key="3">
    <source>
        <dbReference type="ARBA" id="ARBA00023242"/>
    </source>
</evidence>
<dbReference type="GeneID" id="8859111"/>
<dbReference type="PANTHER" id="PTHR48112:SF32">
    <property type="entry name" value="HIGH MOBILITY GROUP PROTEIN B3"/>
    <property type="match status" value="1"/>
</dbReference>
<organism evidence="9">
    <name type="scientific">Naegleria gruberi</name>
    <name type="common">Amoeba</name>
    <dbReference type="NCBI Taxonomy" id="5762"/>
    <lineage>
        <taxon>Eukaryota</taxon>
        <taxon>Discoba</taxon>
        <taxon>Heterolobosea</taxon>
        <taxon>Tetramitia</taxon>
        <taxon>Eutetramitia</taxon>
        <taxon>Vahlkampfiidae</taxon>
        <taxon>Naegleria</taxon>
    </lineage>
</organism>
<keyword evidence="6" id="KW-1133">Transmembrane helix</keyword>
<dbReference type="InterPro" id="IPR050342">
    <property type="entry name" value="HMGB"/>
</dbReference>
<evidence type="ECO:0000259" key="7">
    <source>
        <dbReference type="PROSITE" id="PS50118"/>
    </source>
</evidence>
<dbReference type="PANTHER" id="PTHR48112">
    <property type="entry name" value="HIGH MOBILITY GROUP PROTEIN DSP1"/>
    <property type="match status" value="1"/>
</dbReference>
<dbReference type="SUPFAM" id="SSF47095">
    <property type="entry name" value="HMG-box"/>
    <property type="match status" value="1"/>
</dbReference>
<keyword evidence="3 4" id="KW-0539">Nucleus</keyword>
<evidence type="ECO:0000256" key="2">
    <source>
        <dbReference type="ARBA" id="ARBA00023125"/>
    </source>
</evidence>
<evidence type="ECO:0000313" key="9">
    <source>
        <dbReference type="Proteomes" id="UP000006671"/>
    </source>
</evidence>
<feature type="transmembrane region" description="Helical" evidence="6">
    <location>
        <begin position="157"/>
        <end position="180"/>
    </location>
</feature>
<dbReference type="SMART" id="SM00398">
    <property type="entry name" value="HMG"/>
    <property type="match status" value="1"/>
</dbReference>
<evidence type="ECO:0000256" key="4">
    <source>
        <dbReference type="PROSITE-ProRule" id="PRU00267"/>
    </source>
</evidence>
<accession>D2VBK5</accession>
<dbReference type="InterPro" id="IPR036910">
    <property type="entry name" value="HMG_box_dom_sf"/>
</dbReference>
<dbReference type="Gene3D" id="1.10.30.10">
    <property type="entry name" value="High mobility group box domain"/>
    <property type="match status" value="1"/>
</dbReference>
<keyword evidence="9" id="KW-1185">Reference proteome</keyword>
<dbReference type="Pfam" id="PF00505">
    <property type="entry name" value="HMG_box"/>
    <property type="match status" value="1"/>
</dbReference>
<proteinExistence type="predicted"/>
<feature type="transmembrane region" description="Helical" evidence="6">
    <location>
        <begin position="257"/>
        <end position="277"/>
    </location>
</feature>
<dbReference type="PROSITE" id="PS50118">
    <property type="entry name" value="HMG_BOX_2"/>
    <property type="match status" value="1"/>
</dbReference>
<dbReference type="RefSeq" id="XP_002678556.1">
    <property type="nucleotide sequence ID" value="XM_002678510.1"/>
</dbReference>
<dbReference type="STRING" id="5762.D2VBK5"/>
<feature type="DNA-binding region" description="HMG box" evidence="4">
    <location>
        <begin position="468"/>
        <end position="528"/>
    </location>
</feature>
<keyword evidence="6" id="KW-0472">Membrane</keyword>
<dbReference type="KEGG" id="ngr:NAEGRDRAFT_79324"/>
<dbReference type="OrthoDB" id="1919336at2759"/>
<dbReference type="Proteomes" id="UP000006671">
    <property type="component" value="Unassembled WGS sequence"/>
</dbReference>
<evidence type="ECO:0000256" key="1">
    <source>
        <dbReference type="ARBA" id="ARBA00004123"/>
    </source>
</evidence>
<dbReference type="InParanoid" id="D2VBK5"/>
<feature type="domain" description="HMG box" evidence="7">
    <location>
        <begin position="468"/>
        <end position="528"/>
    </location>
</feature>
<dbReference type="OMA" id="IERAFYH"/>
<evidence type="ECO:0000313" key="8">
    <source>
        <dbReference type="EMBL" id="EFC45812.1"/>
    </source>
</evidence>
<evidence type="ECO:0000256" key="5">
    <source>
        <dbReference type="SAM" id="MobiDB-lite"/>
    </source>
</evidence>
<feature type="transmembrane region" description="Helical" evidence="6">
    <location>
        <begin position="192"/>
        <end position="211"/>
    </location>
</feature>
<keyword evidence="6" id="KW-0812">Transmembrane</keyword>
<gene>
    <name evidence="8" type="ORF">NAEGRDRAFT_79324</name>
</gene>
<sequence>MEYLVDALTRAPTQVLVKSATQFGEDAARVLGAAIEESLKNCTEEITTSIKENLRVSGKGISKELDKFSQVFKETAVEGFTEWGIGIERAFYHLGHKLENGLNNTANRLAVQLDTSIENNLSKIDLTVRDSVDVFSKGFLKEQVPHWRNSFMRELNIVMICLLLVSIGIFILCMSWALGGYQIITHILTKEFSTLCFLIFAVINGISLYIWSKSLKEGESSNASVQQQSEEAATPNTKWVRNIITEQHFYYKKNPQLMLIFVGCLSFLMGHLGRDVFSFSSFLTPSSGIVFQALTHLTSWFHILIILILMIAITLIINKILLFQVTLKVYTLWKDWMKFRELMRNDSRIVTSSPIQEDSVKQEVVIERVESVKSHTNIGVGDEVQQPTLPPVRTSLTNIPRISPKSYSSGNIPVRQQSSAEPLSKRAHSGDHLESFNDDSSSDSSEESSSSDSSTEEEEPKITRVGDIPISGAPFLLFCKQNRPKLTQQNPNASFFEVRKKLDEMWMNLSEDEKHVYEEQVEKLKEEL</sequence>
<reference evidence="8 9" key="1">
    <citation type="journal article" date="2010" name="Cell">
        <title>The genome of Naegleria gruberi illuminates early eukaryotic versatility.</title>
        <authorList>
            <person name="Fritz-Laylin L.K."/>
            <person name="Prochnik S.E."/>
            <person name="Ginger M.L."/>
            <person name="Dacks J.B."/>
            <person name="Carpenter M.L."/>
            <person name="Field M.C."/>
            <person name="Kuo A."/>
            <person name="Paredez A."/>
            <person name="Chapman J."/>
            <person name="Pham J."/>
            <person name="Shu S."/>
            <person name="Neupane R."/>
            <person name="Cipriano M."/>
            <person name="Mancuso J."/>
            <person name="Tu H."/>
            <person name="Salamov A."/>
            <person name="Lindquist E."/>
            <person name="Shapiro H."/>
            <person name="Lucas S."/>
            <person name="Grigoriev I.V."/>
            <person name="Cande W.Z."/>
            <person name="Fulton C."/>
            <person name="Rokhsar D.S."/>
            <person name="Dawson S.C."/>
        </authorList>
    </citation>
    <scope>NUCLEOTIDE SEQUENCE [LARGE SCALE GENOMIC DNA]</scope>
    <source>
        <strain evidence="8 9">NEG-M</strain>
    </source>
</reference>
<name>D2VBK5_NAEGR</name>
<protein>
    <submittedName>
        <fullName evidence="8">HMG box family protein</fullName>
    </submittedName>
</protein>
<feature type="compositionally biased region" description="Acidic residues" evidence="5">
    <location>
        <begin position="436"/>
        <end position="446"/>
    </location>
</feature>
<feature type="region of interest" description="Disordered" evidence="5">
    <location>
        <begin position="377"/>
        <end position="466"/>
    </location>
</feature>
<dbReference type="VEuPathDB" id="AmoebaDB:NAEGRDRAFT_79324"/>
<keyword evidence="2 4" id="KW-0238">DNA-binding</keyword>
<evidence type="ECO:0000256" key="6">
    <source>
        <dbReference type="SAM" id="Phobius"/>
    </source>
</evidence>
<dbReference type="InterPro" id="IPR009071">
    <property type="entry name" value="HMG_box_dom"/>
</dbReference>
<dbReference type="GO" id="GO:0005634">
    <property type="term" value="C:nucleus"/>
    <property type="evidence" value="ECO:0007669"/>
    <property type="project" value="UniProtKB-SubCell"/>
</dbReference>
<feature type="transmembrane region" description="Helical" evidence="6">
    <location>
        <begin position="297"/>
        <end position="318"/>
    </location>
</feature>
<dbReference type="PRINTS" id="PR00886">
    <property type="entry name" value="HIGHMOBLTY12"/>
</dbReference>
<dbReference type="AlphaFoldDB" id="D2VBK5"/>
<comment type="subcellular location">
    <subcellularLocation>
        <location evidence="1">Nucleus</location>
    </subcellularLocation>
</comment>
<feature type="compositionally biased region" description="Polar residues" evidence="5">
    <location>
        <begin position="394"/>
        <end position="421"/>
    </location>
</feature>